<dbReference type="CDD" id="cd04186">
    <property type="entry name" value="GT_2_like_c"/>
    <property type="match status" value="1"/>
</dbReference>
<keyword evidence="6" id="KW-1185">Reference proteome</keyword>
<evidence type="ECO:0000256" key="2">
    <source>
        <dbReference type="ARBA" id="ARBA00022676"/>
    </source>
</evidence>
<reference evidence="5 6" key="1">
    <citation type="submission" date="2023-12" db="EMBL/GenBank/DDBJ databases">
        <title>Genome sequencing and assembly of bacterial species from a model synthetic community.</title>
        <authorList>
            <person name="Hogle S.L."/>
        </authorList>
    </citation>
    <scope>NUCLEOTIDE SEQUENCE [LARGE SCALE GENOMIC DNA]</scope>
    <source>
        <strain evidence="5 6">HAMBI_3031</strain>
    </source>
</reference>
<evidence type="ECO:0000256" key="1">
    <source>
        <dbReference type="ARBA" id="ARBA00006739"/>
    </source>
</evidence>
<feature type="domain" description="Glycosyltransferase 2-like" evidence="4">
    <location>
        <begin position="5"/>
        <end position="177"/>
    </location>
</feature>
<dbReference type="InterPro" id="IPR029044">
    <property type="entry name" value="Nucleotide-diphossugar_trans"/>
</dbReference>
<accession>A0ABZ0WAF4</accession>
<evidence type="ECO:0000313" key="6">
    <source>
        <dbReference type="Proteomes" id="UP001325680"/>
    </source>
</evidence>
<dbReference type="PANTHER" id="PTHR43179">
    <property type="entry name" value="RHAMNOSYLTRANSFERASE WBBL"/>
    <property type="match status" value="1"/>
</dbReference>
<dbReference type="Proteomes" id="UP001325680">
    <property type="component" value="Chromosome"/>
</dbReference>
<dbReference type="Gene3D" id="3.90.550.10">
    <property type="entry name" value="Spore Coat Polysaccharide Biosynthesis Protein SpsA, Chain A"/>
    <property type="match status" value="1"/>
</dbReference>
<evidence type="ECO:0000259" key="4">
    <source>
        <dbReference type="Pfam" id="PF00535"/>
    </source>
</evidence>
<dbReference type="Pfam" id="PF00535">
    <property type="entry name" value="Glycos_transf_2"/>
    <property type="match status" value="1"/>
</dbReference>
<keyword evidence="2 5" id="KW-0328">Glycosyltransferase</keyword>
<organism evidence="5 6">
    <name type="scientific">Niabella yanshanensis</name>
    <dbReference type="NCBI Taxonomy" id="577386"/>
    <lineage>
        <taxon>Bacteria</taxon>
        <taxon>Pseudomonadati</taxon>
        <taxon>Bacteroidota</taxon>
        <taxon>Chitinophagia</taxon>
        <taxon>Chitinophagales</taxon>
        <taxon>Chitinophagaceae</taxon>
        <taxon>Niabella</taxon>
    </lineage>
</organism>
<evidence type="ECO:0000256" key="3">
    <source>
        <dbReference type="ARBA" id="ARBA00022679"/>
    </source>
</evidence>
<dbReference type="EC" id="2.4.-.-" evidence="5"/>
<evidence type="ECO:0000313" key="5">
    <source>
        <dbReference type="EMBL" id="WQD39477.1"/>
    </source>
</evidence>
<proteinExistence type="inferred from homology"/>
<dbReference type="EMBL" id="CP139960">
    <property type="protein sequence ID" value="WQD39477.1"/>
    <property type="molecule type" value="Genomic_DNA"/>
</dbReference>
<dbReference type="GO" id="GO:0016757">
    <property type="term" value="F:glycosyltransferase activity"/>
    <property type="evidence" value="ECO:0007669"/>
    <property type="project" value="UniProtKB-KW"/>
</dbReference>
<keyword evidence="3 5" id="KW-0808">Transferase</keyword>
<dbReference type="InterPro" id="IPR001173">
    <property type="entry name" value="Glyco_trans_2-like"/>
</dbReference>
<name>A0ABZ0WAF4_9BACT</name>
<comment type="similarity">
    <text evidence="1">Belongs to the glycosyltransferase 2 family.</text>
</comment>
<sequence length="304" mass="34407">MPLTSIITVNYNQPAVTIDFLKSVKRFTNSDEVEVILVDNAPVENRMTDFAAAYPGLIYIHSSKNLGYAGGNNLGIKNAKGYYLLLLNNDTEITAGFLEALVKEMEQNPSIGLLSPLIKFYENKQLIQYAGFTAMNYITARNGAIGDKETDTGQYSNDSRETGFCHGAAVMCRRTDLDQAGMMDERYFLYYEELDWCEKFKKIGKKIWFTGKAVIYHKESISVGKASPIKAFFMTRNRMLYIRKNTNLTNTALFSAYYIFIATPKQLLIHLRNGRTDLAAQTFKGIWWNLTHSANSSSLGYFIP</sequence>
<protein>
    <submittedName>
        <fullName evidence="5">Glycosyltransferase family 2 protein</fullName>
        <ecNumber evidence="5">2.4.-.-</ecNumber>
    </submittedName>
</protein>
<dbReference type="PANTHER" id="PTHR43179:SF12">
    <property type="entry name" value="GALACTOFURANOSYLTRANSFERASE GLFT2"/>
    <property type="match status" value="1"/>
</dbReference>
<dbReference type="SUPFAM" id="SSF53448">
    <property type="entry name" value="Nucleotide-diphospho-sugar transferases"/>
    <property type="match status" value="1"/>
</dbReference>
<gene>
    <name evidence="5" type="ORF">U0035_04865</name>
</gene>
<dbReference type="RefSeq" id="WP_114789673.1">
    <property type="nucleotide sequence ID" value="NZ_CP139960.1"/>
</dbReference>